<dbReference type="EMBL" id="JAHRIN010068914">
    <property type="protein sequence ID" value="MEQ2215811.1"/>
    <property type="molecule type" value="Genomic_DNA"/>
</dbReference>
<organism evidence="1 2">
    <name type="scientific">Xenoophorus captivus</name>
    <dbReference type="NCBI Taxonomy" id="1517983"/>
    <lineage>
        <taxon>Eukaryota</taxon>
        <taxon>Metazoa</taxon>
        <taxon>Chordata</taxon>
        <taxon>Craniata</taxon>
        <taxon>Vertebrata</taxon>
        <taxon>Euteleostomi</taxon>
        <taxon>Actinopterygii</taxon>
        <taxon>Neopterygii</taxon>
        <taxon>Teleostei</taxon>
        <taxon>Neoteleostei</taxon>
        <taxon>Acanthomorphata</taxon>
        <taxon>Ovalentaria</taxon>
        <taxon>Atherinomorphae</taxon>
        <taxon>Cyprinodontiformes</taxon>
        <taxon>Goodeidae</taxon>
        <taxon>Xenoophorus</taxon>
    </lineage>
</organism>
<proteinExistence type="predicted"/>
<gene>
    <name evidence="1" type="ORF">XENOCAPTIV_006295</name>
</gene>
<evidence type="ECO:0000313" key="2">
    <source>
        <dbReference type="Proteomes" id="UP001434883"/>
    </source>
</evidence>
<keyword evidence="2" id="KW-1185">Reference proteome</keyword>
<reference evidence="1 2" key="1">
    <citation type="submission" date="2021-06" db="EMBL/GenBank/DDBJ databases">
        <authorList>
            <person name="Palmer J.M."/>
        </authorList>
    </citation>
    <scope>NUCLEOTIDE SEQUENCE [LARGE SCALE GENOMIC DNA]</scope>
    <source>
        <strain evidence="1 2">XC_2019</strain>
        <tissue evidence="1">Muscle</tissue>
    </source>
</reference>
<sequence length="113" mass="13619">MCSASAPHIAFYMKMKELNVRLTSKSTIFPYIACGFRGQIWKMFKRYEYFCKEFYNKVFSKSQFQLNFKYKIRLILEQFLKQTNYKTNIWLLNKNNNLYQLLGDPAVPRDKVS</sequence>
<evidence type="ECO:0000313" key="1">
    <source>
        <dbReference type="EMBL" id="MEQ2215811.1"/>
    </source>
</evidence>
<dbReference type="Proteomes" id="UP001434883">
    <property type="component" value="Unassembled WGS sequence"/>
</dbReference>
<comment type="caution">
    <text evidence="1">The sequence shown here is derived from an EMBL/GenBank/DDBJ whole genome shotgun (WGS) entry which is preliminary data.</text>
</comment>
<protein>
    <submittedName>
        <fullName evidence="1">Uncharacterized protein</fullName>
    </submittedName>
</protein>
<accession>A0ABV0S7D5</accession>
<name>A0ABV0S7D5_9TELE</name>